<dbReference type="InterPro" id="IPR041164">
    <property type="entry name" value="LDcluster4"/>
</dbReference>
<dbReference type="Pfam" id="PF18306">
    <property type="entry name" value="LDcluster4"/>
    <property type="match status" value="1"/>
</dbReference>
<name>A0A1G2HP77_9BACT</name>
<accession>A0A1G2HP77</accession>
<dbReference type="EMBL" id="MHOM01000025">
    <property type="protein sequence ID" value="OGZ64235.1"/>
    <property type="molecule type" value="Genomic_DNA"/>
</dbReference>
<dbReference type="SUPFAM" id="SSF102405">
    <property type="entry name" value="MCP/YpsA-like"/>
    <property type="match status" value="1"/>
</dbReference>
<dbReference type="AlphaFoldDB" id="A0A1G2HP77"/>
<dbReference type="GO" id="GO:0005829">
    <property type="term" value="C:cytosol"/>
    <property type="evidence" value="ECO:0007669"/>
    <property type="project" value="TreeGrafter"/>
</dbReference>
<protein>
    <recommendedName>
        <fullName evidence="3">TIGR00725 family protein</fullName>
    </recommendedName>
</protein>
<sequence length="182" mass="19666">MKNKNRKIQIGVIGPAESEYPKDTGLKNKICEFAEKIGELLAEKDAVVFTGGTDGVMELVSRGAKKKNGTTVGTPGRTRNSSNKYIDIEVLTPIDVGDFLFAGILSSDAIITIPGGAGTMAELCLAYRFKKPIIVIEGLDNNYDKLINNYLDESKLVLIEGAKNPEEAVEKAIASIHHNNSL</sequence>
<evidence type="ECO:0000313" key="2">
    <source>
        <dbReference type="Proteomes" id="UP000177190"/>
    </source>
</evidence>
<dbReference type="Gene3D" id="3.40.50.450">
    <property type="match status" value="1"/>
</dbReference>
<reference evidence="1 2" key="1">
    <citation type="journal article" date="2016" name="Nat. Commun.">
        <title>Thousands of microbial genomes shed light on interconnected biogeochemical processes in an aquifer system.</title>
        <authorList>
            <person name="Anantharaman K."/>
            <person name="Brown C.T."/>
            <person name="Hug L.A."/>
            <person name="Sharon I."/>
            <person name="Castelle C.J."/>
            <person name="Probst A.J."/>
            <person name="Thomas B.C."/>
            <person name="Singh A."/>
            <person name="Wilkins M.J."/>
            <person name="Karaoz U."/>
            <person name="Brodie E.L."/>
            <person name="Williams K.H."/>
            <person name="Hubbard S.S."/>
            <person name="Banfield J.F."/>
        </authorList>
    </citation>
    <scope>NUCLEOTIDE SEQUENCE [LARGE SCALE GENOMIC DNA]</scope>
</reference>
<dbReference type="InterPro" id="IPR052341">
    <property type="entry name" value="LOG_family_nucleotidases"/>
</dbReference>
<organism evidence="1 2">
    <name type="scientific">Candidatus Staskawiczbacteria bacterium RIFCSPHIGHO2_01_FULL_36_16</name>
    <dbReference type="NCBI Taxonomy" id="1802200"/>
    <lineage>
        <taxon>Bacteria</taxon>
        <taxon>Candidatus Staskawicziibacteriota</taxon>
    </lineage>
</organism>
<dbReference type="STRING" id="1802200.A2812_03495"/>
<gene>
    <name evidence="1" type="ORF">A2812_03495</name>
</gene>
<evidence type="ECO:0008006" key="3">
    <source>
        <dbReference type="Google" id="ProtNLM"/>
    </source>
</evidence>
<proteinExistence type="predicted"/>
<evidence type="ECO:0000313" key="1">
    <source>
        <dbReference type="EMBL" id="OGZ64235.1"/>
    </source>
</evidence>
<comment type="caution">
    <text evidence="1">The sequence shown here is derived from an EMBL/GenBank/DDBJ whole genome shotgun (WGS) entry which is preliminary data.</text>
</comment>
<dbReference type="PANTHER" id="PTHR43393">
    <property type="entry name" value="CYTOKININ RIBOSIDE 5'-MONOPHOSPHATE PHOSPHORIBOHYDROLASE"/>
    <property type="match status" value="1"/>
</dbReference>
<dbReference type="PANTHER" id="PTHR43393:SF3">
    <property type="entry name" value="LYSINE DECARBOXYLASE-LIKE PROTEIN"/>
    <property type="match status" value="1"/>
</dbReference>
<dbReference type="Proteomes" id="UP000177190">
    <property type="component" value="Unassembled WGS sequence"/>
</dbReference>